<sequence length="330" mass="35097">MRGLWLIMIFLLLGGCGGGDSDDDADTISATVTGRLLLDSTHGDGGTAWGLEACDSCHALAVIHSGAPASTQQLVQQKGYSTCTGCHGENGTSLTRLCLVCHNTQDLPADPHQDGSQAHHFSGGTLGTLSDAECLTCHFGSDMDGVFDSNSDLTRFADAAGFLAPYTTETDFCLRCHNRDHQQPGFEIVGSSFDDPLIALEDDYRVFDYHGWRDGSGQGTYAGLRDGYLYPDLVNCSDCHAMHGTINDKLIIDSSIKGVHRLSNAIRLSAFPVTVGANGDYSQLCVLCHDMDIPLDDAAVDSGNGLNGVHMVGEDCRPCHTHGEAVQVGL</sequence>
<dbReference type="AlphaFoldDB" id="A0A370DFI0"/>
<reference evidence="2 3" key="1">
    <citation type="journal article" date="2018" name="ISME J.">
        <title>Endosymbiont genomes yield clues of tubeworm success.</title>
        <authorList>
            <person name="Li Y."/>
            <person name="Liles M.R."/>
            <person name="Halanych K.M."/>
        </authorList>
    </citation>
    <scope>NUCLEOTIDE SEQUENCE [LARGE SCALE GENOMIC DNA]</scope>
    <source>
        <strain evidence="2">A1462</strain>
    </source>
</reference>
<accession>A0A370DFI0</accession>
<dbReference type="PANTHER" id="PTHR35038:SF8">
    <property type="entry name" value="C-TYPE POLYHEME CYTOCHROME OMCC"/>
    <property type="match status" value="1"/>
</dbReference>
<dbReference type="SUPFAM" id="SSF48695">
    <property type="entry name" value="Multiheme cytochromes"/>
    <property type="match status" value="1"/>
</dbReference>
<evidence type="ECO:0000256" key="1">
    <source>
        <dbReference type="ARBA" id="ARBA00022729"/>
    </source>
</evidence>
<dbReference type="EMBL" id="QFXE01000018">
    <property type="protein sequence ID" value="RDH83593.1"/>
    <property type="molecule type" value="Genomic_DNA"/>
</dbReference>
<organism evidence="2 3">
    <name type="scientific">endosymbiont of Escarpia spicata</name>
    <dbReference type="NCBI Taxonomy" id="2200908"/>
    <lineage>
        <taxon>Bacteria</taxon>
        <taxon>Pseudomonadati</taxon>
        <taxon>Pseudomonadota</taxon>
        <taxon>Gammaproteobacteria</taxon>
        <taxon>sulfur-oxidizing symbionts</taxon>
    </lineage>
</organism>
<keyword evidence="1" id="KW-0732">Signal</keyword>
<keyword evidence="3" id="KW-1185">Reference proteome</keyword>
<evidence type="ECO:0000313" key="2">
    <source>
        <dbReference type="EMBL" id="RDH83593.1"/>
    </source>
</evidence>
<protein>
    <submittedName>
        <fullName evidence="2">Uncharacterized protein</fullName>
    </submittedName>
</protein>
<name>A0A370DFI0_9GAMM</name>
<evidence type="ECO:0000313" key="3">
    <source>
        <dbReference type="Proteomes" id="UP000254771"/>
    </source>
</evidence>
<proteinExistence type="predicted"/>
<dbReference type="PANTHER" id="PTHR35038">
    <property type="entry name" value="DISSIMILATORY SULFITE REDUCTASE SIRA"/>
    <property type="match status" value="1"/>
</dbReference>
<gene>
    <name evidence="2" type="ORF">DIZ78_13845</name>
</gene>
<dbReference type="InterPro" id="IPR036280">
    <property type="entry name" value="Multihaem_cyt_sf"/>
</dbReference>
<comment type="caution">
    <text evidence="2">The sequence shown here is derived from an EMBL/GenBank/DDBJ whole genome shotgun (WGS) entry which is preliminary data.</text>
</comment>
<dbReference type="Proteomes" id="UP000254771">
    <property type="component" value="Unassembled WGS sequence"/>
</dbReference>
<dbReference type="InterPro" id="IPR051829">
    <property type="entry name" value="Multiheme_Cytochr_ET"/>
</dbReference>
<dbReference type="PROSITE" id="PS51257">
    <property type="entry name" value="PROKAR_LIPOPROTEIN"/>
    <property type="match status" value="1"/>
</dbReference>
<dbReference type="GO" id="GO:0016491">
    <property type="term" value="F:oxidoreductase activity"/>
    <property type="evidence" value="ECO:0007669"/>
    <property type="project" value="TreeGrafter"/>
</dbReference>